<evidence type="ECO:0000256" key="3">
    <source>
        <dbReference type="ARBA" id="ARBA00022833"/>
    </source>
</evidence>
<keyword evidence="1" id="KW-0479">Metal-binding</keyword>
<dbReference type="InterPro" id="IPR001841">
    <property type="entry name" value="Znf_RING"/>
</dbReference>
<keyword evidence="2 4" id="KW-0863">Zinc-finger</keyword>
<evidence type="ECO:0000313" key="7">
    <source>
        <dbReference type="EMBL" id="CAG5094809.1"/>
    </source>
</evidence>
<evidence type="ECO:0000256" key="1">
    <source>
        <dbReference type="ARBA" id="ARBA00022723"/>
    </source>
</evidence>
<evidence type="ECO:0000256" key="4">
    <source>
        <dbReference type="PROSITE-ProRule" id="PRU00175"/>
    </source>
</evidence>
<evidence type="ECO:0000313" key="8">
    <source>
        <dbReference type="Proteomes" id="UP001158576"/>
    </source>
</evidence>
<reference evidence="7 8" key="1">
    <citation type="submission" date="2021-04" db="EMBL/GenBank/DDBJ databases">
        <authorList>
            <person name="Bliznina A."/>
        </authorList>
    </citation>
    <scope>NUCLEOTIDE SEQUENCE [LARGE SCALE GENOMIC DNA]</scope>
</reference>
<name>A0ABN7S867_OIKDI</name>
<dbReference type="PANTHER" id="PTHR16047:SF7">
    <property type="entry name" value="E3 UBIQUITIN-PROTEIN LIGASE RFWD3"/>
    <property type="match status" value="1"/>
</dbReference>
<evidence type="ECO:0000256" key="2">
    <source>
        <dbReference type="ARBA" id="ARBA00022771"/>
    </source>
</evidence>
<dbReference type="Proteomes" id="UP001158576">
    <property type="component" value="Chromosome XSR"/>
</dbReference>
<dbReference type="InterPro" id="IPR037381">
    <property type="entry name" value="RFWD3"/>
</dbReference>
<dbReference type="SMART" id="SM00184">
    <property type="entry name" value="RING"/>
    <property type="match status" value="1"/>
</dbReference>
<protein>
    <submittedName>
        <fullName evidence="7">Oidioi.mRNA.OKI2018_I69.XSR.g13884.t1.cds</fullName>
    </submittedName>
</protein>
<sequence length="306" mass="35191">MKNHTEIFYLEEAVSPGEHGCCASCKRYPPNTALINDVSYCGECVIEKFPFDIYKTVEFTDSDAMYRCQFCDKEDLSFREAFIGSCCSISLNADFDVEDRYAELQLVQKIYRESITKVRSLKEESKQAKEDVKEKKNEAKEADKAFEEVEKAVEEAEIAFANLHFLARPRLKEDFKKSKENRKKAIENLKKSEEKSVSADKRLEAEKEFRNEAKKRCLMVTRKFEDDSSDDEGPAKKKSKEPLSTERNECGICCNPYDDEHHEAVLTSCGHKTCYMCITAKLPSKKCAFCKKPFTAKNILKVFNPL</sequence>
<feature type="domain" description="RING-type" evidence="6">
    <location>
        <begin position="250"/>
        <end position="291"/>
    </location>
</feature>
<keyword evidence="5" id="KW-0175">Coiled coil</keyword>
<dbReference type="InterPro" id="IPR013083">
    <property type="entry name" value="Znf_RING/FYVE/PHD"/>
</dbReference>
<feature type="coiled-coil region" evidence="5">
    <location>
        <begin position="111"/>
        <end position="196"/>
    </location>
</feature>
<evidence type="ECO:0000259" key="6">
    <source>
        <dbReference type="PROSITE" id="PS50089"/>
    </source>
</evidence>
<proteinExistence type="predicted"/>
<keyword evidence="3" id="KW-0862">Zinc</keyword>
<accession>A0ABN7S867</accession>
<dbReference type="SUPFAM" id="SSF57850">
    <property type="entry name" value="RING/U-box"/>
    <property type="match status" value="1"/>
</dbReference>
<dbReference type="EMBL" id="OU015569">
    <property type="protein sequence ID" value="CAG5094809.1"/>
    <property type="molecule type" value="Genomic_DNA"/>
</dbReference>
<keyword evidence="8" id="KW-1185">Reference proteome</keyword>
<dbReference type="PROSITE" id="PS50089">
    <property type="entry name" value="ZF_RING_2"/>
    <property type="match status" value="1"/>
</dbReference>
<gene>
    <name evidence="7" type="ORF">OKIOD_LOCUS5442</name>
</gene>
<evidence type="ECO:0000256" key="5">
    <source>
        <dbReference type="SAM" id="Coils"/>
    </source>
</evidence>
<dbReference type="Gene3D" id="3.30.40.10">
    <property type="entry name" value="Zinc/RING finger domain, C3HC4 (zinc finger)"/>
    <property type="match status" value="1"/>
</dbReference>
<organism evidence="7 8">
    <name type="scientific">Oikopleura dioica</name>
    <name type="common">Tunicate</name>
    <dbReference type="NCBI Taxonomy" id="34765"/>
    <lineage>
        <taxon>Eukaryota</taxon>
        <taxon>Metazoa</taxon>
        <taxon>Chordata</taxon>
        <taxon>Tunicata</taxon>
        <taxon>Appendicularia</taxon>
        <taxon>Copelata</taxon>
        <taxon>Oikopleuridae</taxon>
        <taxon>Oikopleura</taxon>
    </lineage>
</organism>
<dbReference type="PANTHER" id="PTHR16047">
    <property type="entry name" value="RFWD3 PROTEIN"/>
    <property type="match status" value="1"/>
</dbReference>